<dbReference type="EMBL" id="JBHSDS010000009">
    <property type="protein sequence ID" value="MFC4359914.1"/>
    <property type="molecule type" value="Genomic_DNA"/>
</dbReference>
<dbReference type="RefSeq" id="WP_267624919.1">
    <property type="nucleotide sequence ID" value="NZ_JAODIW010000010.1"/>
</dbReference>
<evidence type="ECO:0000259" key="1">
    <source>
        <dbReference type="Pfam" id="PF25905"/>
    </source>
</evidence>
<dbReference type="Pfam" id="PF25905">
    <property type="entry name" value="DUF7961"/>
    <property type="match status" value="1"/>
</dbReference>
<reference evidence="2 3" key="1">
    <citation type="journal article" date="2019" name="Int. J. Syst. Evol. Microbiol.">
        <title>The Global Catalogue of Microorganisms (GCM) 10K type strain sequencing project: providing services to taxonomists for standard genome sequencing and annotation.</title>
        <authorList>
            <consortium name="The Broad Institute Genomics Platform"/>
            <consortium name="The Broad Institute Genome Sequencing Center for Infectious Disease"/>
            <person name="Wu L."/>
            <person name="Ma J."/>
        </authorList>
    </citation>
    <scope>NUCLEOTIDE SEQUENCE [LARGE SCALE GENOMIC DNA]</scope>
    <source>
        <strain evidence="2 3">CGMCC 1.12553</strain>
    </source>
</reference>
<dbReference type="Gene3D" id="3.20.20.150">
    <property type="entry name" value="Divalent-metal-dependent TIM barrel enzymes"/>
    <property type="match status" value="1"/>
</dbReference>
<gene>
    <name evidence="2" type="ORF">ACFO0N_18360</name>
</gene>
<evidence type="ECO:0000313" key="3">
    <source>
        <dbReference type="Proteomes" id="UP001595921"/>
    </source>
</evidence>
<keyword evidence="3" id="KW-1185">Reference proteome</keyword>
<dbReference type="InterPro" id="IPR036237">
    <property type="entry name" value="Xyl_isomerase-like_sf"/>
</dbReference>
<dbReference type="SUPFAM" id="SSF51658">
    <property type="entry name" value="Xylose isomerase-like"/>
    <property type="match status" value="1"/>
</dbReference>
<protein>
    <recommendedName>
        <fullName evidence="1">DUF7961 domain-containing protein</fullName>
    </recommendedName>
</protein>
<feature type="domain" description="DUF7961" evidence="1">
    <location>
        <begin position="20"/>
        <end position="125"/>
    </location>
</feature>
<comment type="caution">
    <text evidence="2">The sequence shown here is derived from an EMBL/GenBank/DDBJ whole genome shotgun (WGS) entry which is preliminary data.</text>
</comment>
<sequence>MSTTHVPDAEAPVGCRRAQVTPVEIAATDLESTAADYLRSLKAELGADGYQPAAVRASAAFETDCSLATQREVDRLRDFVAAAALLGAGRLTVEVEDATCDAAKLTPALRALAERAGREGVRLTVEGDADVNLDFDRDRPNASQSAR</sequence>
<proteinExistence type="predicted"/>
<organism evidence="2 3">
    <name type="scientific">Halobium salinum</name>
    <dbReference type="NCBI Taxonomy" id="1364940"/>
    <lineage>
        <taxon>Archaea</taxon>
        <taxon>Methanobacteriati</taxon>
        <taxon>Methanobacteriota</taxon>
        <taxon>Stenosarchaea group</taxon>
        <taxon>Halobacteria</taxon>
        <taxon>Halobacteriales</taxon>
        <taxon>Haloferacaceae</taxon>
        <taxon>Halobium</taxon>
    </lineage>
</organism>
<dbReference type="Proteomes" id="UP001595921">
    <property type="component" value="Unassembled WGS sequence"/>
</dbReference>
<accession>A0ABD5PHB4</accession>
<name>A0ABD5PHB4_9EURY</name>
<dbReference type="InterPro" id="IPR058267">
    <property type="entry name" value="DUF7961"/>
</dbReference>
<evidence type="ECO:0000313" key="2">
    <source>
        <dbReference type="EMBL" id="MFC4359914.1"/>
    </source>
</evidence>
<dbReference type="AlphaFoldDB" id="A0ABD5PHB4"/>